<organism evidence="1">
    <name type="scientific">Anguilla anguilla</name>
    <name type="common">European freshwater eel</name>
    <name type="synonym">Muraena anguilla</name>
    <dbReference type="NCBI Taxonomy" id="7936"/>
    <lineage>
        <taxon>Eukaryota</taxon>
        <taxon>Metazoa</taxon>
        <taxon>Chordata</taxon>
        <taxon>Craniata</taxon>
        <taxon>Vertebrata</taxon>
        <taxon>Euteleostomi</taxon>
        <taxon>Actinopterygii</taxon>
        <taxon>Neopterygii</taxon>
        <taxon>Teleostei</taxon>
        <taxon>Anguilliformes</taxon>
        <taxon>Anguillidae</taxon>
        <taxon>Anguilla</taxon>
    </lineage>
</organism>
<evidence type="ECO:0000313" key="1">
    <source>
        <dbReference type="EMBL" id="JAH22029.1"/>
    </source>
</evidence>
<dbReference type="AlphaFoldDB" id="A0A0E9QYU9"/>
<dbReference type="EMBL" id="GBXM01086548">
    <property type="protein sequence ID" value="JAH22029.1"/>
    <property type="molecule type" value="Transcribed_RNA"/>
</dbReference>
<reference evidence="1" key="1">
    <citation type="submission" date="2014-11" db="EMBL/GenBank/DDBJ databases">
        <authorList>
            <person name="Amaro Gonzalez C."/>
        </authorList>
    </citation>
    <scope>NUCLEOTIDE SEQUENCE</scope>
</reference>
<sequence>MNCSYRMFTSLSRFAHWFFFLVSNFFKYLEEEIFGLYRCHPSRDIMYNWPLLGILGFSLTNSWRKLQECSILM</sequence>
<name>A0A0E9QYU9_ANGAN</name>
<protein>
    <submittedName>
        <fullName evidence="1">Uncharacterized protein</fullName>
    </submittedName>
</protein>
<reference evidence="1" key="2">
    <citation type="journal article" date="2015" name="Fish Shellfish Immunol.">
        <title>Early steps in the European eel (Anguilla anguilla)-Vibrio vulnificus interaction in the gills: Role of the RtxA13 toxin.</title>
        <authorList>
            <person name="Callol A."/>
            <person name="Pajuelo D."/>
            <person name="Ebbesson L."/>
            <person name="Teles M."/>
            <person name="MacKenzie S."/>
            <person name="Amaro C."/>
        </authorList>
    </citation>
    <scope>NUCLEOTIDE SEQUENCE</scope>
</reference>
<accession>A0A0E9QYU9</accession>
<proteinExistence type="predicted"/>